<keyword evidence="4" id="KW-1185">Reference proteome</keyword>
<dbReference type="eggNOG" id="arCOG04672">
    <property type="taxonomic scope" value="Archaea"/>
</dbReference>
<dbReference type="PATRIC" id="fig|795797.18.peg.2439"/>
<name>D8J6A1_HALJB</name>
<dbReference type="HOGENOM" id="CLU_121279_0_0_2"/>
<evidence type="ECO:0000313" key="4">
    <source>
        <dbReference type="Proteomes" id="UP000011645"/>
    </source>
</evidence>
<dbReference type="EMBL" id="AOHV01000021">
    <property type="protein sequence ID" value="ELY38282.1"/>
    <property type="molecule type" value="Genomic_DNA"/>
</dbReference>
<dbReference type="AlphaFoldDB" id="D8J6A1"/>
<reference evidence="1 3" key="1">
    <citation type="journal article" date="2010" name="J. Bacteriol.">
        <title>Complete genome sequence of Halalkalicoccus jeotgali B3(T), an extremely halophilic archaeon.</title>
        <authorList>
            <person name="Roh S.W."/>
            <person name="Nam Y.D."/>
            <person name="Nam S.H."/>
            <person name="Choi S.H."/>
            <person name="Park H.S."/>
            <person name="Bae J.W."/>
        </authorList>
    </citation>
    <scope>NUCLEOTIDE SEQUENCE [LARGE SCALE GENOMIC DNA]</scope>
    <source>
        <strain evidence="1">B3</strain>
        <strain evidence="3">DSM 18796 / CECT 7217 / JCM 14584 / KCTC 4019 / B3</strain>
    </source>
</reference>
<gene>
    <name evidence="1" type="ordered locus">HacjB3_12180</name>
    <name evidence="2" type="ORF">C497_07339</name>
</gene>
<dbReference type="GeneID" id="9420252"/>
<dbReference type="Pfam" id="PF24037">
    <property type="entry name" value="DUF7346"/>
    <property type="match status" value="1"/>
</dbReference>
<protein>
    <submittedName>
        <fullName evidence="1">Uncharacterized protein</fullName>
    </submittedName>
</protein>
<proteinExistence type="predicted"/>
<dbReference type="EMBL" id="CP002062">
    <property type="protein sequence ID" value="ADJ15819.1"/>
    <property type="molecule type" value="Genomic_DNA"/>
</dbReference>
<evidence type="ECO:0000313" key="2">
    <source>
        <dbReference type="EMBL" id="ELY38282.1"/>
    </source>
</evidence>
<dbReference type="STRING" id="795797.HacjB3_12180"/>
<accession>D8J6A1</accession>
<evidence type="ECO:0000313" key="1">
    <source>
        <dbReference type="EMBL" id="ADJ15819.1"/>
    </source>
</evidence>
<dbReference type="Proteomes" id="UP000000390">
    <property type="component" value="Chromosome"/>
</dbReference>
<dbReference type="KEGG" id="hje:HacjB3_12180"/>
<reference evidence="2 4" key="2">
    <citation type="journal article" date="2014" name="PLoS Genet.">
        <title>Phylogenetically driven sequencing of extremely halophilic archaea reveals strategies for static and dynamic osmo-response.</title>
        <authorList>
            <person name="Becker E.A."/>
            <person name="Seitzer P.M."/>
            <person name="Tritt A."/>
            <person name="Larsen D."/>
            <person name="Krusor M."/>
            <person name="Yao A.I."/>
            <person name="Wu D."/>
            <person name="Madern D."/>
            <person name="Eisen J.A."/>
            <person name="Darling A.E."/>
            <person name="Facciotti M.T."/>
        </authorList>
    </citation>
    <scope>NUCLEOTIDE SEQUENCE [LARGE SCALE GENOMIC DNA]</scope>
    <source>
        <strain evidence="2">B3</strain>
        <strain evidence="4">DSM 18796 / CECT 7217 / JCM 14584 / KCTC 4019 / B3</strain>
    </source>
</reference>
<dbReference type="RefSeq" id="WP_008415629.1">
    <property type="nucleotide sequence ID" value="NC_014297.1"/>
</dbReference>
<dbReference type="OrthoDB" id="201100at2157"/>
<dbReference type="InterPro" id="IPR055770">
    <property type="entry name" value="DUF7346"/>
</dbReference>
<dbReference type="Proteomes" id="UP000011645">
    <property type="component" value="Unassembled WGS sequence"/>
</dbReference>
<evidence type="ECO:0000313" key="3">
    <source>
        <dbReference type="Proteomes" id="UP000000390"/>
    </source>
</evidence>
<sequence>MQTVEDDDGARYLLLKRSDESSLVRDPETGAERYVGTDDLSPVEGVSALETAAREVDEPIRRLLSAVHDDRTLGLLLVLDARGPLAVRELLAFDTLCESDFHGTVAELRAAGLLEECEIAGERGYGTTQLAAEALSSLRGSGGE</sequence>
<organism evidence="1 3">
    <name type="scientific">Halalkalicoccus jeotgali (strain DSM 18796 / CECT 7217 / JCM 14584 / KCTC 4019 / B3)</name>
    <dbReference type="NCBI Taxonomy" id="795797"/>
    <lineage>
        <taxon>Archaea</taxon>
        <taxon>Methanobacteriati</taxon>
        <taxon>Methanobacteriota</taxon>
        <taxon>Stenosarchaea group</taxon>
        <taxon>Halobacteria</taxon>
        <taxon>Halobacteriales</taxon>
        <taxon>Halococcaceae</taxon>
        <taxon>Halalkalicoccus</taxon>
    </lineage>
</organism>